<dbReference type="PANTHER" id="PTHR48228">
    <property type="entry name" value="SUCCINYL-COA--D-CITRAMALATE COA-TRANSFERASE"/>
    <property type="match status" value="1"/>
</dbReference>
<dbReference type="InterPro" id="IPR044855">
    <property type="entry name" value="CoA-Trfase_III_dom3_sf"/>
</dbReference>
<gene>
    <name evidence="2" type="ORF">MNOR_LOCUS23812</name>
</gene>
<dbReference type="Gene3D" id="3.30.1540.10">
    <property type="entry name" value="formyl-coa transferase, domain 3"/>
    <property type="match status" value="1"/>
</dbReference>
<dbReference type="Gene3D" id="3.40.50.10540">
    <property type="entry name" value="Crotonobetainyl-coa:carnitine coa-transferase, domain 1"/>
    <property type="match status" value="1"/>
</dbReference>
<evidence type="ECO:0008006" key="4">
    <source>
        <dbReference type="Google" id="ProtNLM"/>
    </source>
</evidence>
<dbReference type="PANTHER" id="PTHR48228:SF5">
    <property type="entry name" value="ALPHA-METHYLACYL-COA RACEMASE"/>
    <property type="match status" value="1"/>
</dbReference>
<protein>
    <recommendedName>
        <fullName evidence="4">Alpha-methylacyl-CoA racemase</fullName>
    </recommendedName>
</protein>
<dbReference type="Pfam" id="PF02515">
    <property type="entry name" value="CoA_transf_3"/>
    <property type="match status" value="1"/>
</dbReference>
<dbReference type="InterPro" id="IPR023606">
    <property type="entry name" value="CoA-Trfase_III_dom_1_sf"/>
</dbReference>
<dbReference type="EMBL" id="CAXKWB010021341">
    <property type="protein sequence ID" value="CAL4123124.1"/>
    <property type="molecule type" value="Genomic_DNA"/>
</dbReference>
<name>A0AAV2RED8_MEGNR</name>
<evidence type="ECO:0000313" key="2">
    <source>
        <dbReference type="EMBL" id="CAL4123124.1"/>
    </source>
</evidence>
<evidence type="ECO:0000256" key="1">
    <source>
        <dbReference type="ARBA" id="ARBA00008383"/>
    </source>
</evidence>
<comment type="similarity">
    <text evidence="1">Belongs to the CoA-transferase III family.</text>
</comment>
<dbReference type="InterPro" id="IPR003673">
    <property type="entry name" value="CoA-Trfase_fam_III"/>
</dbReference>
<evidence type="ECO:0000313" key="3">
    <source>
        <dbReference type="Proteomes" id="UP001497623"/>
    </source>
</evidence>
<proteinExistence type="inferred from homology"/>
<keyword evidence="3" id="KW-1185">Reference proteome</keyword>
<reference evidence="2 3" key="1">
    <citation type="submission" date="2024-05" db="EMBL/GenBank/DDBJ databases">
        <authorList>
            <person name="Wallberg A."/>
        </authorList>
    </citation>
    <scope>NUCLEOTIDE SEQUENCE [LARGE SCALE GENOMIC DNA]</scope>
</reference>
<dbReference type="SUPFAM" id="SSF89796">
    <property type="entry name" value="CoA-transferase family III (CaiB/BaiF)"/>
    <property type="match status" value="1"/>
</dbReference>
<dbReference type="GO" id="GO:0008111">
    <property type="term" value="F:alpha-methylacyl-CoA racemase activity"/>
    <property type="evidence" value="ECO:0007669"/>
    <property type="project" value="TreeGrafter"/>
</dbReference>
<dbReference type="Proteomes" id="UP001497623">
    <property type="component" value="Unassembled WGS sequence"/>
</dbReference>
<accession>A0AAV2RED8</accession>
<sequence>MPLHGIRVLEFAGLAPAPFCGMVLSDFGASVIRVDKLRGPDVDRSVRGKRSVAVNLKNSEGVSVIKKLASKADIIIEPYRRGVMEKMGLGPKELMAENPKLIYARLTGFGQSGPYADMAGHDINYVALSGLLSILGRKDGPPTPPINLLADFAGGGLMCALGIVLALLERSKSGIGQVIDANMVEGAAYVGSWMYSSRDLRIWDQGRGKNWLDSGAHFYDTYETSDGRYMACGAVEPQFYHQMMTLLGLDPDAIGQFDDYDNKKNIIATTFKQKTQEDWCKIFDGKDACVTPVLSLDEAPHHPHNAARNSFVASSKGNVMYEPRPAPLLSRTPAQVTDTSHSLKFGQHTHEILAENGFTQQEIEKLITSKIVAQATEASKL</sequence>
<dbReference type="AlphaFoldDB" id="A0AAV2RED8"/>
<dbReference type="InterPro" id="IPR050509">
    <property type="entry name" value="CoA-transferase_III"/>
</dbReference>
<dbReference type="GO" id="GO:0005739">
    <property type="term" value="C:mitochondrion"/>
    <property type="evidence" value="ECO:0007669"/>
    <property type="project" value="TreeGrafter"/>
</dbReference>
<comment type="caution">
    <text evidence="2">The sequence shown here is derived from an EMBL/GenBank/DDBJ whole genome shotgun (WGS) entry which is preliminary data.</text>
</comment>
<dbReference type="GO" id="GO:0008206">
    <property type="term" value="P:bile acid metabolic process"/>
    <property type="evidence" value="ECO:0007669"/>
    <property type="project" value="TreeGrafter"/>
</dbReference>
<organism evidence="2 3">
    <name type="scientific">Meganyctiphanes norvegica</name>
    <name type="common">Northern krill</name>
    <name type="synonym">Thysanopoda norvegica</name>
    <dbReference type="NCBI Taxonomy" id="48144"/>
    <lineage>
        <taxon>Eukaryota</taxon>
        <taxon>Metazoa</taxon>
        <taxon>Ecdysozoa</taxon>
        <taxon>Arthropoda</taxon>
        <taxon>Crustacea</taxon>
        <taxon>Multicrustacea</taxon>
        <taxon>Malacostraca</taxon>
        <taxon>Eumalacostraca</taxon>
        <taxon>Eucarida</taxon>
        <taxon>Euphausiacea</taxon>
        <taxon>Euphausiidae</taxon>
        <taxon>Meganyctiphanes</taxon>
    </lineage>
</organism>